<name>A0A8H5NY61_9HYPO</name>
<feature type="compositionally biased region" description="Basic and acidic residues" evidence="1">
    <location>
        <begin position="298"/>
        <end position="308"/>
    </location>
</feature>
<reference evidence="2 3" key="1">
    <citation type="submission" date="2020-05" db="EMBL/GenBank/DDBJ databases">
        <title>Identification and distribution of gene clusters putatively required for synthesis of sphingolipid metabolism inhibitors in phylogenetically diverse species of the filamentous fungus Fusarium.</title>
        <authorList>
            <person name="Kim H.-S."/>
            <person name="Busman M."/>
            <person name="Brown D.W."/>
            <person name="Divon H."/>
            <person name="Uhlig S."/>
            <person name="Proctor R.H."/>
        </authorList>
    </citation>
    <scope>NUCLEOTIDE SEQUENCE [LARGE SCALE GENOMIC DNA]</scope>
    <source>
        <strain evidence="2 3">NRRL 36939</strain>
    </source>
</reference>
<keyword evidence="3" id="KW-1185">Reference proteome</keyword>
<evidence type="ECO:0000313" key="3">
    <source>
        <dbReference type="Proteomes" id="UP000546213"/>
    </source>
</evidence>
<protein>
    <submittedName>
        <fullName evidence="2">Uncharacterized protein</fullName>
    </submittedName>
</protein>
<proteinExistence type="predicted"/>
<feature type="region of interest" description="Disordered" evidence="1">
    <location>
        <begin position="279"/>
        <end position="308"/>
    </location>
</feature>
<evidence type="ECO:0000313" key="2">
    <source>
        <dbReference type="EMBL" id="KAF5581243.1"/>
    </source>
</evidence>
<dbReference type="Proteomes" id="UP000546213">
    <property type="component" value="Unassembled WGS sequence"/>
</dbReference>
<accession>A0A8H5NY61</accession>
<dbReference type="EMBL" id="JAAOAS010000295">
    <property type="protein sequence ID" value="KAF5581243.1"/>
    <property type="molecule type" value="Genomic_DNA"/>
</dbReference>
<sequence length="308" mass="35373">MPQTTFKSFHSLSVEHPGFVKHPKFWTVHHLAVVKCSFQRVEADDAQESVVLDTEQAEQMTKSALRLAREKLADMKHFWVAELLLGNKPTPITFIHESNYRLYFDYGHYRVPLWDSNVRIYCIKKDICIPAADPIIGYYKYTADKERQQKLDAPPGPGGLNNDPFQRICDIKYRQVTPTDWRHDPYIVCLLLSLAQLQDRMALAPPEGTFLARLFVTNMTDPTNAYVYKADIPHQLLDSLDVPTRTIDDFVFPSVDYVVVPFEPYSTFADRIRVQLAGKEYFSPPGPGPSDKVSPSEPHGEKRKRDQE</sequence>
<dbReference type="AlphaFoldDB" id="A0A8H5NY61"/>
<comment type="caution">
    <text evidence="2">The sequence shown here is derived from an EMBL/GenBank/DDBJ whole genome shotgun (WGS) entry which is preliminary data.</text>
</comment>
<dbReference type="OrthoDB" id="5343483at2759"/>
<evidence type="ECO:0000256" key="1">
    <source>
        <dbReference type="SAM" id="MobiDB-lite"/>
    </source>
</evidence>
<organism evidence="2 3">
    <name type="scientific">Fusarium pseudocircinatum</name>
    <dbReference type="NCBI Taxonomy" id="56676"/>
    <lineage>
        <taxon>Eukaryota</taxon>
        <taxon>Fungi</taxon>
        <taxon>Dikarya</taxon>
        <taxon>Ascomycota</taxon>
        <taxon>Pezizomycotina</taxon>
        <taxon>Sordariomycetes</taxon>
        <taxon>Hypocreomycetidae</taxon>
        <taxon>Hypocreales</taxon>
        <taxon>Nectriaceae</taxon>
        <taxon>Fusarium</taxon>
        <taxon>Fusarium fujikuroi species complex</taxon>
    </lineage>
</organism>
<gene>
    <name evidence="2" type="ORF">FPCIR_10236</name>
</gene>